<accession>A0ABN7BW95</accession>
<evidence type="ECO:0000313" key="1">
    <source>
        <dbReference type="EMBL" id="BET39209.1"/>
    </source>
</evidence>
<dbReference type="Proteomes" id="UP001473424">
    <property type="component" value="Chromosome"/>
</dbReference>
<evidence type="ECO:0000313" key="2">
    <source>
        <dbReference type="Proteomes" id="UP001473424"/>
    </source>
</evidence>
<dbReference type="EMBL" id="AP028955">
    <property type="protein sequence ID" value="BET39209.1"/>
    <property type="molecule type" value="Genomic_DNA"/>
</dbReference>
<proteinExistence type="predicted"/>
<name>A0ABN7BW95_9MOLU</name>
<protein>
    <submittedName>
        <fullName evidence="1">Uncharacterized protein</fullName>
    </submittedName>
</protein>
<organism evidence="1 2">
    <name type="scientific">Spiroplasma ixodetis</name>
    <dbReference type="NCBI Taxonomy" id="2141"/>
    <lineage>
        <taxon>Bacteria</taxon>
        <taxon>Bacillati</taxon>
        <taxon>Mycoplasmatota</taxon>
        <taxon>Mollicutes</taxon>
        <taxon>Entomoplasmatales</taxon>
        <taxon>Spiroplasmataceae</taxon>
        <taxon>Spiroplasma</taxon>
    </lineage>
</organism>
<gene>
    <name evidence="1" type="ORF">SAP269_17980</name>
</gene>
<reference evidence="2" key="1">
    <citation type="journal article" date="2024" name="FEMS Microbiol. Lett.">
        <title>Genomic insights into Spiroplasma endosymbionts that induce male-killing and protective phenotypes in the pea aphid.</title>
        <authorList>
            <person name="Arai H."/>
            <person name="Legeai F."/>
            <person name="Kageyama D."/>
            <person name="Sugio A."/>
            <person name="Simon J.C."/>
        </authorList>
    </citation>
    <scope>NUCLEOTIDE SEQUENCE [LARGE SCALE GENOMIC DNA]</scope>
    <source>
        <strain evidence="2">sAp269</strain>
    </source>
</reference>
<keyword evidence="2" id="KW-1185">Reference proteome</keyword>
<sequence>MSLYSNNFKSNLNSFLSDNLFKLQFNYYSDISFALDDTFKIESDYQWCQQLLFIINSQLKNNYFPNINLLQNKFLMITFNKSFIANENWNIPLYIFLIDDSYANKIQITSFIKVNFTNILIISLKNNLSNNFKLNLLNQKPFIAN</sequence>